<dbReference type="InterPro" id="IPR027417">
    <property type="entry name" value="P-loop_NTPase"/>
</dbReference>
<reference evidence="3" key="1">
    <citation type="submission" date="2021-10" db="EMBL/GenBank/DDBJ databases">
        <title>Roseicella aerolatum sp. nov., isolated from aerosols of e-waste dismantling site.</title>
        <authorList>
            <person name="Qin T."/>
        </authorList>
    </citation>
    <scope>NUCLEOTIDE SEQUENCE</scope>
    <source>
        <strain evidence="3">GB24</strain>
    </source>
</reference>
<dbReference type="GO" id="GO:0009898">
    <property type="term" value="C:cytoplasmic side of plasma membrane"/>
    <property type="evidence" value="ECO:0007669"/>
    <property type="project" value="TreeGrafter"/>
</dbReference>
<accession>A0A9X1IHJ0</accession>
<evidence type="ECO:0000256" key="2">
    <source>
        <dbReference type="ARBA" id="ARBA00022840"/>
    </source>
</evidence>
<organism evidence="3 4">
    <name type="scientific">Roseicella aerolata</name>
    <dbReference type="NCBI Taxonomy" id="2883479"/>
    <lineage>
        <taxon>Bacteria</taxon>
        <taxon>Pseudomonadati</taxon>
        <taxon>Pseudomonadota</taxon>
        <taxon>Alphaproteobacteria</taxon>
        <taxon>Acetobacterales</taxon>
        <taxon>Roseomonadaceae</taxon>
        <taxon>Roseicella</taxon>
    </lineage>
</organism>
<proteinExistence type="predicted"/>
<dbReference type="EMBL" id="JAJAQI010000052">
    <property type="protein sequence ID" value="MCB4824764.1"/>
    <property type="molecule type" value="Genomic_DNA"/>
</dbReference>
<dbReference type="SUPFAM" id="SSF52540">
    <property type="entry name" value="P-loop containing nucleoside triphosphate hydrolases"/>
    <property type="match status" value="1"/>
</dbReference>
<name>A0A9X1IHJ0_9PROT</name>
<gene>
    <name evidence="3" type="ORF">LHA35_23825</name>
</gene>
<dbReference type="Gene3D" id="3.40.50.300">
    <property type="entry name" value="P-loop containing nucleotide triphosphate hydrolases"/>
    <property type="match status" value="1"/>
</dbReference>
<comment type="caution">
    <text evidence="3">The sequence shown here is derived from an EMBL/GenBank/DDBJ whole genome shotgun (WGS) entry which is preliminary data.</text>
</comment>
<keyword evidence="1" id="KW-0547">Nucleotide-binding</keyword>
<dbReference type="GO" id="GO:0005524">
    <property type="term" value="F:ATP binding"/>
    <property type="evidence" value="ECO:0007669"/>
    <property type="project" value="UniProtKB-KW"/>
</dbReference>
<dbReference type="AlphaFoldDB" id="A0A9X1IHJ0"/>
<dbReference type="Proteomes" id="UP001139311">
    <property type="component" value="Unassembled WGS sequence"/>
</dbReference>
<dbReference type="InterPro" id="IPR050625">
    <property type="entry name" value="ParA/MinD_ATPase"/>
</dbReference>
<keyword evidence="2" id="KW-0067">ATP-binding</keyword>
<protein>
    <submittedName>
        <fullName evidence="3">P-loop NTPase</fullName>
    </submittedName>
</protein>
<evidence type="ECO:0000313" key="3">
    <source>
        <dbReference type="EMBL" id="MCB4824764.1"/>
    </source>
</evidence>
<dbReference type="GO" id="GO:0051782">
    <property type="term" value="P:negative regulation of cell division"/>
    <property type="evidence" value="ECO:0007669"/>
    <property type="project" value="TreeGrafter"/>
</dbReference>
<dbReference type="RefSeq" id="WP_226613222.1">
    <property type="nucleotide sequence ID" value="NZ_JAJAQI010000052.1"/>
</dbReference>
<dbReference type="PANTHER" id="PTHR43384">
    <property type="entry name" value="SEPTUM SITE-DETERMINING PROTEIN MIND HOMOLOG, CHLOROPLASTIC-RELATED"/>
    <property type="match status" value="1"/>
</dbReference>
<dbReference type="GO" id="GO:0016887">
    <property type="term" value="F:ATP hydrolysis activity"/>
    <property type="evidence" value="ECO:0007669"/>
    <property type="project" value="TreeGrafter"/>
</dbReference>
<evidence type="ECO:0000313" key="4">
    <source>
        <dbReference type="Proteomes" id="UP001139311"/>
    </source>
</evidence>
<keyword evidence="4" id="KW-1185">Reference proteome</keyword>
<evidence type="ECO:0000256" key="1">
    <source>
        <dbReference type="ARBA" id="ARBA00022741"/>
    </source>
</evidence>
<sequence length="408" mass="43092">MPAADGMMAPATAPGASTGERLPVLAFLCDEESETTFRTGLSGRTGAITVRRGTIRTAIAALEREPTPHILVVDLSGEENPSELLDRLSAVCTPDVTVLAVGDRSDIGFYREIQHEFGIAEYLFKPLTRDNVARLFGPHITGQREEAAQRGNRVVAVCGVRGGTGATTVAVNLAVLLADSTRSHVALLDLHLRGGSAAMMLGVRSTAGLRVVLEDPDRVDPLFVERAAVPIGDRLRLLSADEPPEADPAPKAAGALRLLEILRNRFNLVIVDLPWPPGPVERAVLEVARHRVLVFRPDVAGLRDAAAARAMLTAKSAGDGPILLVQNGAGAPGSLETAMVLQALGAAPDITIPHLPRHLPRAADLGQPAVRGCAPLRRALAPLAQEVNGTRQAVGNGLLGRILGRWAR</sequence>
<dbReference type="GO" id="GO:0005829">
    <property type="term" value="C:cytosol"/>
    <property type="evidence" value="ECO:0007669"/>
    <property type="project" value="TreeGrafter"/>
</dbReference>
<dbReference type="Pfam" id="PF10609">
    <property type="entry name" value="ParA"/>
    <property type="match status" value="1"/>
</dbReference>
<dbReference type="InterPro" id="IPR033756">
    <property type="entry name" value="YlxH/NBP35"/>
</dbReference>
<dbReference type="Gene3D" id="3.40.50.2300">
    <property type="match status" value="1"/>
</dbReference>
<dbReference type="PANTHER" id="PTHR43384:SF6">
    <property type="entry name" value="SEPTUM SITE-DETERMINING PROTEIN MIND HOMOLOG, CHLOROPLASTIC"/>
    <property type="match status" value="1"/>
</dbReference>